<feature type="compositionally biased region" description="Basic residues" evidence="2">
    <location>
        <begin position="247"/>
        <end position="264"/>
    </location>
</feature>
<dbReference type="EMBL" id="JBBWWQ010000010">
    <property type="protein sequence ID" value="KAK8937455.1"/>
    <property type="molecule type" value="Genomic_DNA"/>
</dbReference>
<dbReference type="Pfam" id="PF25597">
    <property type="entry name" value="SH3_retrovirus"/>
    <property type="match status" value="1"/>
</dbReference>
<dbReference type="Proteomes" id="UP001418222">
    <property type="component" value="Unassembled WGS sequence"/>
</dbReference>
<dbReference type="InterPro" id="IPR057670">
    <property type="entry name" value="SH3_retrovirus"/>
</dbReference>
<dbReference type="InterPro" id="IPR012337">
    <property type="entry name" value="RNaseH-like_sf"/>
</dbReference>
<keyword evidence="1" id="KW-0645">Protease</keyword>
<dbReference type="SUPFAM" id="SSF53098">
    <property type="entry name" value="Ribonuclease H-like"/>
    <property type="match status" value="1"/>
</dbReference>
<gene>
    <name evidence="4" type="ORF">KSP39_PZI012258</name>
</gene>
<feature type="region of interest" description="Disordered" evidence="2">
    <location>
        <begin position="301"/>
        <end position="320"/>
    </location>
</feature>
<dbReference type="GO" id="GO:0015074">
    <property type="term" value="P:DNA integration"/>
    <property type="evidence" value="ECO:0007669"/>
    <property type="project" value="InterPro"/>
</dbReference>
<dbReference type="PANTHER" id="PTHR47481">
    <property type="match status" value="1"/>
</dbReference>
<proteinExistence type="predicted"/>
<evidence type="ECO:0000259" key="3">
    <source>
        <dbReference type="PROSITE" id="PS50994"/>
    </source>
</evidence>
<dbReference type="Pfam" id="PF22936">
    <property type="entry name" value="Pol_BBD"/>
    <property type="match status" value="1"/>
</dbReference>
<feature type="region of interest" description="Disordered" evidence="2">
    <location>
        <begin position="778"/>
        <end position="819"/>
    </location>
</feature>
<dbReference type="Pfam" id="PF14223">
    <property type="entry name" value="Retrotran_gag_2"/>
    <property type="match status" value="1"/>
</dbReference>
<organism evidence="4 5">
    <name type="scientific">Platanthera zijinensis</name>
    <dbReference type="NCBI Taxonomy" id="2320716"/>
    <lineage>
        <taxon>Eukaryota</taxon>
        <taxon>Viridiplantae</taxon>
        <taxon>Streptophyta</taxon>
        <taxon>Embryophyta</taxon>
        <taxon>Tracheophyta</taxon>
        <taxon>Spermatophyta</taxon>
        <taxon>Magnoliopsida</taxon>
        <taxon>Liliopsida</taxon>
        <taxon>Asparagales</taxon>
        <taxon>Orchidaceae</taxon>
        <taxon>Orchidoideae</taxon>
        <taxon>Orchideae</taxon>
        <taxon>Orchidinae</taxon>
        <taxon>Platanthera</taxon>
    </lineage>
</organism>
<feature type="domain" description="Integrase catalytic" evidence="3">
    <location>
        <begin position="542"/>
        <end position="711"/>
    </location>
</feature>
<name>A0AAP0BGN1_9ASPA</name>
<dbReference type="InterPro" id="IPR036397">
    <property type="entry name" value="RNaseH_sf"/>
</dbReference>
<protein>
    <recommendedName>
        <fullName evidence="3">Integrase catalytic domain-containing protein</fullName>
    </recommendedName>
</protein>
<dbReference type="InterPro" id="IPR054722">
    <property type="entry name" value="PolX-like_BBD"/>
</dbReference>
<dbReference type="Gene3D" id="3.30.420.10">
    <property type="entry name" value="Ribonuclease H-like superfamily/Ribonuclease H"/>
    <property type="match status" value="1"/>
</dbReference>
<dbReference type="InterPro" id="IPR025724">
    <property type="entry name" value="GAG-pre-integrase_dom"/>
</dbReference>
<dbReference type="InterPro" id="IPR001584">
    <property type="entry name" value="Integrase_cat-core"/>
</dbReference>
<dbReference type="GO" id="GO:0004190">
    <property type="term" value="F:aspartic-type endopeptidase activity"/>
    <property type="evidence" value="ECO:0007669"/>
    <property type="project" value="UniProtKB-KW"/>
</dbReference>
<keyword evidence="1" id="KW-0064">Aspartyl protease</keyword>
<dbReference type="InterPro" id="IPR013103">
    <property type="entry name" value="RVT_2"/>
</dbReference>
<feature type="compositionally biased region" description="Pro residues" evidence="2">
    <location>
        <begin position="807"/>
        <end position="818"/>
    </location>
</feature>
<evidence type="ECO:0000313" key="4">
    <source>
        <dbReference type="EMBL" id="KAK8937455.1"/>
    </source>
</evidence>
<evidence type="ECO:0000256" key="2">
    <source>
        <dbReference type="SAM" id="MobiDB-lite"/>
    </source>
</evidence>
<keyword evidence="5" id="KW-1185">Reference proteome</keyword>
<dbReference type="SUPFAM" id="SSF56672">
    <property type="entry name" value="DNA/RNA polymerases"/>
    <property type="match status" value="1"/>
</dbReference>
<dbReference type="InterPro" id="IPR043502">
    <property type="entry name" value="DNA/RNA_pol_sf"/>
</dbReference>
<dbReference type="PANTHER" id="PTHR47481:SF10">
    <property type="entry name" value="COPIA-LIKE POLYPROTEIN_RETROTRANSPOSON"/>
    <property type="match status" value="1"/>
</dbReference>
<comment type="caution">
    <text evidence="4">The sequence shown here is derived from an EMBL/GenBank/DDBJ whole genome shotgun (WGS) entry which is preliminary data.</text>
</comment>
<dbReference type="Pfam" id="PF00665">
    <property type="entry name" value="rve"/>
    <property type="match status" value="1"/>
</dbReference>
<evidence type="ECO:0000256" key="1">
    <source>
        <dbReference type="ARBA" id="ARBA00022750"/>
    </source>
</evidence>
<feature type="compositionally biased region" description="Pro residues" evidence="2">
    <location>
        <begin position="784"/>
        <end position="801"/>
    </location>
</feature>
<dbReference type="Pfam" id="PF13976">
    <property type="entry name" value="gag_pre-integrs"/>
    <property type="match status" value="1"/>
</dbReference>
<dbReference type="PROSITE" id="PS50994">
    <property type="entry name" value="INTEGRASE"/>
    <property type="match status" value="1"/>
</dbReference>
<keyword evidence="1" id="KW-0378">Hydrolase</keyword>
<evidence type="ECO:0000313" key="5">
    <source>
        <dbReference type="Proteomes" id="UP001418222"/>
    </source>
</evidence>
<feature type="compositionally biased region" description="Low complexity" evidence="2">
    <location>
        <begin position="278"/>
        <end position="287"/>
    </location>
</feature>
<reference evidence="4 5" key="1">
    <citation type="journal article" date="2022" name="Nat. Plants">
        <title>Genomes of leafy and leafless Platanthera orchids illuminate the evolution of mycoheterotrophy.</title>
        <authorList>
            <person name="Li M.H."/>
            <person name="Liu K.W."/>
            <person name="Li Z."/>
            <person name="Lu H.C."/>
            <person name="Ye Q.L."/>
            <person name="Zhang D."/>
            <person name="Wang J.Y."/>
            <person name="Li Y.F."/>
            <person name="Zhong Z.M."/>
            <person name="Liu X."/>
            <person name="Yu X."/>
            <person name="Liu D.K."/>
            <person name="Tu X.D."/>
            <person name="Liu B."/>
            <person name="Hao Y."/>
            <person name="Liao X.Y."/>
            <person name="Jiang Y.T."/>
            <person name="Sun W.H."/>
            <person name="Chen J."/>
            <person name="Chen Y.Q."/>
            <person name="Ai Y."/>
            <person name="Zhai J.W."/>
            <person name="Wu S.S."/>
            <person name="Zhou Z."/>
            <person name="Hsiao Y.Y."/>
            <person name="Wu W.L."/>
            <person name="Chen Y.Y."/>
            <person name="Lin Y.F."/>
            <person name="Hsu J.L."/>
            <person name="Li C.Y."/>
            <person name="Wang Z.W."/>
            <person name="Zhao X."/>
            <person name="Zhong W.Y."/>
            <person name="Ma X.K."/>
            <person name="Ma L."/>
            <person name="Huang J."/>
            <person name="Chen G.Z."/>
            <person name="Huang M.Z."/>
            <person name="Huang L."/>
            <person name="Peng D.H."/>
            <person name="Luo Y.B."/>
            <person name="Zou S.Q."/>
            <person name="Chen S.P."/>
            <person name="Lan S."/>
            <person name="Tsai W.C."/>
            <person name="Van de Peer Y."/>
            <person name="Liu Z.J."/>
        </authorList>
    </citation>
    <scope>NUCLEOTIDE SEQUENCE [LARGE SCALE GENOMIC DNA]</scope>
    <source>
        <strain evidence="4">Lor287</strain>
    </source>
</reference>
<accession>A0AAP0BGN1</accession>
<feature type="region of interest" description="Disordered" evidence="2">
    <location>
        <begin position="227"/>
        <end position="291"/>
    </location>
</feature>
<sequence>MAAEKSATEKTATETPPAFHPALAVSNIRNAIPILLDQESALYSSWAELFQITARAYDVLDHIIPNPSTDNAPGTPSAAAQHIWKRLDVVVLQWIYGTISQDLLLIIIEPGSTAQAAWERLADIFQDNKQTRVVQLENEFSGVRLDQFPNATAYCKALKTLADQLAAVGSPVPNDRLVLRLVADLSEQFDTVASIINQTTPLPSFTQARSMLTLEETRKARQHIPTAMANTARPAPPPPDPVSGHGRPQHRRGRGRNSHRGRGRGHPDRGGPPPNMSWPGQHWVGPWPQWPQPWATPPCPYPTAPWPRAPSSDRTSSSGVIGPRPHALHATGAPDVSYYPTDIASAMQTLTLQPPDENWYMDTGASSHMTSSPGNLSSLSHSSIHKSILVGNGNYIPVHGLGHCTLPPPNPPMTLPNVLLAPHIVKNLISVRQFTKDNNCSVEFDPLGFSVKDITTGTTRMRCDSSGDLYPVRPTSTSIPAVLSAVSSTTWHHRLGHPGHPVFNLLRQHHHIACPTRRSSPLCQSCQLGKHTKLPFVSSVSSTTAPFDIIHSDVWTCPVMGNNNFRYYVLFLDDYTHFVWVFPLAHKSQVFITFLAFCTYIRTHIRTQFERDIKTFQCDNGREYDNTLFHTLGAQHGMQLRFSCPYTSSQNGEAERMIRTLNNMSRTLLIHASMPPTYWPHSLQMAAYLHNILPTTVLGSSTPTLALYRRQPTYSHLRTFGCLCYPNLSATTQHKLLPRSKPCVFVGFPTNHRGYKCLDILTGKFIISRHVTFDERTFPFSSPHQPPTSTTPPLSDEPPYPTFMLPPAGPPHPPPTPNHPTTCCPPSTLPSHTNTMPDATRPSHRMATRSQHDITKPRIPFNLSMHHSSISPLPQSHLTALHDPHWKAAMTDEFNALLKKETWELVPRPSNVNVIRCMWLFKHKFRSDGSLERHKARLVVNGRSQQVGVDCDETFSPVVKPATIRLGLNIALANSWSIHQLHVKNVFLHGRLEELVLMHQPPGFKEPSRPEHVCHLRKSLYGLKQAPRAWYHRFASFVATIGFSHSKSDHSLFIFRHGHDITYLLLYVDDIILITSTDALRRHLISVLSAEFSMTDLGSLHFFLGIQVTRDNNSLFLSQKNYVADIINRAHLSNCNSVATPVDTHAKLSVDSGPPISDPTLYRSLAGALKYLTFTRPDISYAVQKICLFMHDPREPHWHALKRILRYLQGTLHFGLQLSPSSLDKLVLYTDADWGGVPTLAAPPPDTVPFWAITSSLDPPSANKPSLALAPRQNTVELPTLSPKLAGYAIYFLSYNARFPQPPLSTATTTPTSSPRAYLARYSRISDPFYAFAKLPLRLRGRRGQLFSNAIIYLPADPRRLNAALPNNTRLRLDNVVRVIAENWPNQMEFF</sequence>
<dbReference type="GO" id="GO:0003676">
    <property type="term" value="F:nucleic acid binding"/>
    <property type="evidence" value="ECO:0007669"/>
    <property type="project" value="InterPro"/>
</dbReference>
<dbReference type="Pfam" id="PF07727">
    <property type="entry name" value="RVT_2"/>
    <property type="match status" value="1"/>
</dbReference>